<dbReference type="SUPFAM" id="SSF49899">
    <property type="entry name" value="Concanavalin A-like lectins/glucanases"/>
    <property type="match status" value="1"/>
</dbReference>
<accession>A0A922MJW8</accession>
<organism evidence="3 4">
    <name type="scientific">Spodoptera exigua</name>
    <name type="common">Beet armyworm</name>
    <name type="synonym">Noctua fulgens</name>
    <dbReference type="NCBI Taxonomy" id="7107"/>
    <lineage>
        <taxon>Eukaryota</taxon>
        <taxon>Metazoa</taxon>
        <taxon>Ecdysozoa</taxon>
        <taxon>Arthropoda</taxon>
        <taxon>Hexapoda</taxon>
        <taxon>Insecta</taxon>
        <taxon>Pterygota</taxon>
        <taxon>Neoptera</taxon>
        <taxon>Endopterygota</taxon>
        <taxon>Lepidoptera</taxon>
        <taxon>Glossata</taxon>
        <taxon>Ditrysia</taxon>
        <taxon>Noctuoidea</taxon>
        <taxon>Noctuidae</taxon>
        <taxon>Amphipyrinae</taxon>
        <taxon>Spodoptera</taxon>
    </lineage>
</organism>
<dbReference type="AlphaFoldDB" id="A0A922MJW8"/>
<dbReference type="InterPro" id="IPR036691">
    <property type="entry name" value="Endo/exonu/phosph_ase_sf"/>
</dbReference>
<gene>
    <name evidence="3" type="ORF">HF086_012015</name>
</gene>
<evidence type="ECO:0000256" key="1">
    <source>
        <dbReference type="ARBA" id="ARBA00022737"/>
    </source>
</evidence>
<dbReference type="SMART" id="SM00210">
    <property type="entry name" value="TSPN"/>
    <property type="match status" value="1"/>
</dbReference>
<reference evidence="3" key="1">
    <citation type="journal article" date="2021" name="G3 (Bethesda)">
        <title>Genome and transcriptome analysis of the beet armyworm Spodoptera exigua reveals targets for pest control. .</title>
        <authorList>
            <person name="Simon S."/>
            <person name="Breeschoten T."/>
            <person name="Jansen H.J."/>
            <person name="Dirks R.P."/>
            <person name="Schranz M.E."/>
            <person name="Ros V.I.D."/>
        </authorList>
    </citation>
    <scope>NUCLEOTIDE SEQUENCE</scope>
    <source>
        <strain evidence="3">TB_SE_WUR_2020</strain>
    </source>
</reference>
<sequence length="304" mass="34359">MPGDVDSQTVDLIAVYRLDRRDTKGVTLVQGSQDLQRAYRIGLDVNLTLPLKEVFPAGLPPHFTVVGTFNARGQRRPWSLVRARSESSLQFALTMLPVTKKIVVFIGGSRVMFNSWDIFTPGWHKIHASITNNTVHVAVDCVDIDLQWLSLSCDRYNLSRDTCEEIVMKIHNPAFIMITETHLHDKISDSMINIPGYVLYRLDRNDRKGGGVLIYTAIELNNTKISAKVNSSYHDSRVEALWLDVQIRKLKFLLVCVYRPPSYSLSESNKVLFDNIGNASLKNTVVIVGDFNMPNIVYMAAERC</sequence>
<dbReference type="PANTHER" id="PTHR33395">
    <property type="entry name" value="TRANSCRIPTASE, PUTATIVE-RELATED-RELATED"/>
    <property type="match status" value="1"/>
</dbReference>
<protein>
    <recommendedName>
        <fullName evidence="2">Thrombospondin-like N-terminal domain-containing protein</fullName>
    </recommendedName>
</protein>
<evidence type="ECO:0000313" key="3">
    <source>
        <dbReference type="EMBL" id="KAH9637402.1"/>
    </source>
</evidence>
<dbReference type="PANTHER" id="PTHR33395:SF22">
    <property type="entry name" value="REVERSE TRANSCRIPTASE DOMAIN-CONTAINING PROTEIN"/>
    <property type="match status" value="1"/>
</dbReference>
<proteinExistence type="predicted"/>
<name>A0A922MJW8_SPOEX</name>
<feature type="domain" description="Thrombospondin-like N-terminal" evidence="2">
    <location>
        <begin position="9"/>
        <end position="187"/>
    </location>
</feature>
<dbReference type="Gene3D" id="3.60.10.10">
    <property type="entry name" value="Endonuclease/exonuclease/phosphatase"/>
    <property type="match status" value="1"/>
</dbReference>
<dbReference type="Gene3D" id="2.60.120.200">
    <property type="match status" value="1"/>
</dbReference>
<dbReference type="SUPFAM" id="SSF56219">
    <property type="entry name" value="DNase I-like"/>
    <property type="match status" value="1"/>
</dbReference>
<evidence type="ECO:0000259" key="2">
    <source>
        <dbReference type="SMART" id="SM00210"/>
    </source>
</evidence>
<dbReference type="InterPro" id="IPR013320">
    <property type="entry name" value="ConA-like_dom_sf"/>
</dbReference>
<dbReference type="Proteomes" id="UP000814243">
    <property type="component" value="Unassembled WGS sequence"/>
</dbReference>
<keyword evidence="1" id="KW-0677">Repeat</keyword>
<dbReference type="EMBL" id="JACEFF010000447">
    <property type="protein sequence ID" value="KAH9637402.1"/>
    <property type="molecule type" value="Genomic_DNA"/>
</dbReference>
<comment type="caution">
    <text evidence="3">The sequence shown here is derived from an EMBL/GenBank/DDBJ whole genome shotgun (WGS) entry which is preliminary data.</text>
</comment>
<dbReference type="InterPro" id="IPR048287">
    <property type="entry name" value="TSPN-like_N"/>
</dbReference>
<evidence type="ECO:0000313" key="4">
    <source>
        <dbReference type="Proteomes" id="UP000814243"/>
    </source>
</evidence>